<dbReference type="EMBL" id="JAUYZG010000021">
    <property type="protein sequence ID" value="KAK2874769.1"/>
    <property type="molecule type" value="Genomic_DNA"/>
</dbReference>
<protein>
    <submittedName>
        <fullName evidence="1">Uncharacterized protein</fullName>
    </submittedName>
</protein>
<dbReference type="Proteomes" id="UP001187343">
    <property type="component" value="Unassembled WGS sequence"/>
</dbReference>
<organism evidence="1 2">
    <name type="scientific">Cirrhinus molitorella</name>
    <name type="common">mud carp</name>
    <dbReference type="NCBI Taxonomy" id="172907"/>
    <lineage>
        <taxon>Eukaryota</taxon>
        <taxon>Metazoa</taxon>
        <taxon>Chordata</taxon>
        <taxon>Craniata</taxon>
        <taxon>Vertebrata</taxon>
        <taxon>Euteleostomi</taxon>
        <taxon>Actinopterygii</taxon>
        <taxon>Neopterygii</taxon>
        <taxon>Teleostei</taxon>
        <taxon>Ostariophysi</taxon>
        <taxon>Cypriniformes</taxon>
        <taxon>Cyprinidae</taxon>
        <taxon>Labeoninae</taxon>
        <taxon>Labeonini</taxon>
        <taxon>Cirrhinus</taxon>
    </lineage>
</organism>
<reference evidence="1" key="1">
    <citation type="submission" date="2023-08" db="EMBL/GenBank/DDBJ databases">
        <title>Chromosome-level Genome Assembly of mud carp (Cirrhinus molitorella).</title>
        <authorList>
            <person name="Liu H."/>
        </authorList>
    </citation>
    <scope>NUCLEOTIDE SEQUENCE</scope>
    <source>
        <strain evidence="1">Prfri</strain>
        <tissue evidence="1">Muscle</tissue>
    </source>
</reference>
<evidence type="ECO:0000313" key="1">
    <source>
        <dbReference type="EMBL" id="KAK2874769.1"/>
    </source>
</evidence>
<gene>
    <name evidence="1" type="ORF">Q8A67_021922</name>
</gene>
<name>A0AA88P4F3_9TELE</name>
<accession>A0AA88P4F3</accession>
<dbReference type="AlphaFoldDB" id="A0AA88P4F3"/>
<keyword evidence="2" id="KW-1185">Reference proteome</keyword>
<evidence type="ECO:0000313" key="2">
    <source>
        <dbReference type="Proteomes" id="UP001187343"/>
    </source>
</evidence>
<comment type="caution">
    <text evidence="1">The sequence shown here is derived from an EMBL/GenBank/DDBJ whole genome shotgun (WGS) entry which is preliminary data.</text>
</comment>
<proteinExistence type="predicted"/>
<sequence>MNTLLSRYRLSASAIKNSAECYLELHANGSADGLGPQRDLESVTVVIIFFILRSSPDRLLISSLSRLATLHSISPMAHPSPPSAEWRAKPGVINARKMAGLAA</sequence>